<dbReference type="AlphaFoldDB" id="A0A9P4VP33"/>
<dbReference type="InterPro" id="IPR053065">
    <property type="entry name" value="Archenteron_Induction-Rel"/>
</dbReference>
<dbReference type="Pfam" id="PF12955">
    <property type="entry name" value="Vps3844_C"/>
    <property type="match status" value="1"/>
</dbReference>
<protein>
    <recommendedName>
        <fullName evidence="8">DUF3844 domain-containing protein</fullName>
    </recommendedName>
</protein>
<dbReference type="EMBL" id="MU006104">
    <property type="protein sequence ID" value="KAF2836337.1"/>
    <property type="molecule type" value="Genomic_DNA"/>
</dbReference>
<accession>A0A9P4VP33</accession>
<feature type="region of interest" description="Disordered" evidence="1">
    <location>
        <begin position="254"/>
        <end position="296"/>
    </location>
</feature>
<proteinExistence type="predicted"/>
<dbReference type="Pfam" id="PF21656">
    <property type="entry name" value="DUF6859"/>
    <property type="match status" value="1"/>
</dbReference>
<keyword evidence="3" id="KW-0732">Signal</keyword>
<keyword evidence="2" id="KW-0472">Membrane</keyword>
<dbReference type="OrthoDB" id="5583277at2759"/>
<dbReference type="PANTHER" id="PTHR36853">
    <property type="entry name" value="EXPRESSED PROTEIN"/>
    <property type="match status" value="1"/>
</dbReference>
<sequence>MKLSSSFVLSSLLSHSWFVAASSSSKAIVYLPDQVTSSRRPEGEELSAETARLVFAQRLGLSRYHSLKGQDGRVIQQISDFSARPQQLFGEGSFNPEEPKVIVIVEDVENAEDILPSGSQIASFTIPNPPSPSENDALLRDFSAQAENIPRNEDMAFITSIDTTVWDAFDKAQELRKDTTLLYKSHVTCVHVKSLMTASRQDSETYRTTVLSLREALSTLVNHAVDSSTSLTIALMPPHSPSFLSKRASHPWGTYTHPTRSSQRQKPEALLSSPVDSDVPASAESSGPARPPVNGSLPLRGILPSCFSTKRACEKATLNCTGHGHCYEKYNSKGDDDKVCFTCACTIPEVRTNKDGTKKTTTFGGPACQKKNVVMPFWLLAGFTVFLVFMISWGVGLLYNMGNEELPSVIGAGVSGPRAK</sequence>
<dbReference type="InterPro" id="IPR049205">
    <property type="entry name" value="Vps3844_N"/>
</dbReference>
<feature type="signal peptide" evidence="3">
    <location>
        <begin position="1"/>
        <end position="21"/>
    </location>
</feature>
<keyword evidence="2" id="KW-0812">Transmembrane</keyword>
<reference evidence="6" key="1">
    <citation type="journal article" date="2020" name="Stud. Mycol.">
        <title>101 Dothideomycetes genomes: a test case for predicting lifestyles and emergence of pathogens.</title>
        <authorList>
            <person name="Haridas S."/>
            <person name="Albert R."/>
            <person name="Binder M."/>
            <person name="Bloem J."/>
            <person name="Labutti K."/>
            <person name="Salamov A."/>
            <person name="Andreopoulos B."/>
            <person name="Baker S."/>
            <person name="Barry K."/>
            <person name="Bills G."/>
            <person name="Bluhm B."/>
            <person name="Cannon C."/>
            <person name="Castanera R."/>
            <person name="Culley D."/>
            <person name="Daum C."/>
            <person name="Ezra D."/>
            <person name="Gonzalez J."/>
            <person name="Henrissat B."/>
            <person name="Kuo A."/>
            <person name="Liang C."/>
            <person name="Lipzen A."/>
            <person name="Lutzoni F."/>
            <person name="Magnuson J."/>
            <person name="Mondo S."/>
            <person name="Nolan M."/>
            <person name="Ohm R."/>
            <person name="Pangilinan J."/>
            <person name="Park H.-J."/>
            <person name="Ramirez L."/>
            <person name="Alfaro M."/>
            <person name="Sun H."/>
            <person name="Tritt A."/>
            <person name="Yoshinaga Y."/>
            <person name="Zwiers L.-H."/>
            <person name="Turgeon B."/>
            <person name="Goodwin S."/>
            <person name="Spatafora J."/>
            <person name="Crous P."/>
            <person name="Grigoriev I."/>
        </authorList>
    </citation>
    <scope>NUCLEOTIDE SEQUENCE</scope>
    <source>
        <strain evidence="6">CBS 101060</strain>
    </source>
</reference>
<feature type="domain" description="Vacuolar sorting protein Vps3844 C-terminal" evidence="4">
    <location>
        <begin position="306"/>
        <end position="412"/>
    </location>
</feature>
<gene>
    <name evidence="6" type="ORF">M501DRAFT_997096</name>
</gene>
<evidence type="ECO:0000259" key="5">
    <source>
        <dbReference type="Pfam" id="PF21656"/>
    </source>
</evidence>
<evidence type="ECO:0000313" key="6">
    <source>
        <dbReference type="EMBL" id="KAF2836337.1"/>
    </source>
</evidence>
<evidence type="ECO:0000313" key="7">
    <source>
        <dbReference type="Proteomes" id="UP000799429"/>
    </source>
</evidence>
<organism evidence="6 7">
    <name type="scientific">Patellaria atrata CBS 101060</name>
    <dbReference type="NCBI Taxonomy" id="1346257"/>
    <lineage>
        <taxon>Eukaryota</taxon>
        <taxon>Fungi</taxon>
        <taxon>Dikarya</taxon>
        <taxon>Ascomycota</taxon>
        <taxon>Pezizomycotina</taxon>
        <taxon>Dothideomycetes</taxon>
        <taxon>Dothideomycetes incertae sedis</taxon>
        <taxon>Patellariales</taxon>
        <taxon>Patellariaceae</taxon>
        <taxon>Patellaria</taxon>
    </lineage>
</organism>
<evidence type="ECO:0000259" key="4">
    <source>
        <dbReference type="Pfam" id="PF12955"/>
    </source>
</evidence>
<feature type="transmembrane region" description="Helical" evidence="2">
    <location>
        <begin position="377"/>
        <end position="399"/>
    </location>
</feature>
<comment type="caution">
    <text evidence="6">The sequence shown here is derived from an EMBL/GenBank/DDBJ whole genome shotgun (WGS) entry which is preliminary data.</text>
</comment>
<keyword evidence="2" id="KW-1133">Transmembrane helix</keyword>
<evidence type="ECO:0000256" key="1">
    <source>
        <dbReference type="SAM" id="MobiDB-lite"/>
    </source>
</evidence>
<feature type="chain" id="PRO_5040406385" description="DUF3844 domain-containing protein" evidence="3">
    <location>
        <begin position="22"/>
        <end position="420"/>
    </location>
</feature>
<feature type="domain" description="Vacuolar sorting protein Vps3844 N-terminal" evidence="5">
    <location>
        <begin position="46"/>
        <end position="145"/>
    </location>
</feature>
<dbReference type="PANTHER" id="PTHR36853:SF1">
    <property type="entry name" value="DUF3844 DOMAIN-CONTAINING PROTEIN"/>
    <property type="match status" value="1"/>
</dbReference>
<dbReference type="InterPro" id="IPR024382">
    <property type="entry name" value="Vps3844_C"/>
</dbReference>
<dbReference type="Proteomes" id="UP000799429">
    <property type="component" value="Unassembled WGS sequence"/>
</dbReference>
<evidence type="ECO:0000256" key="3">
    <source>
        <dbReference type="SAM" id="SignalP"/>
    </source>
</evidence>
<dbReference type="GO" id="GO:0005783">
    <property type="term" value="C:endoplasmic reticulum"/>
    <property type="evidence" value="ECO:0007669"/>
    <property type="project" value="TreeGrafter"/>
</dbReference>
<keyword evidence="7" id="KW-1185">Reference proteome</keyword>
<name>A0A9P4VP33_9PEZI</name>
<evidence type="ECO:0000256" key="2">
    <source>
        <dbReference type="SAM" id="Phobius"/>
    </source>
</evidence>
<evidence type="ECO:0008006" key="8">
    <source>
        <dbReference type="Google" id="ProtNLM"/>
    </source>
</evidence>